<keyword evidence="1" id="KW-0175">Coiled coil</keyword>
<proteinExistence type="predicted"/>
<dbReference type="PANTHER" id="PTHR38032">
    <property type="entry name" value="POLYMERASE-RELATED"/>
    <property type="match status" value="1"/>
</dbReference>
<protein>
    <recommendedName>
        <fullName evidence="2">Flagellar Assembly Protein A N-terminal region domain-containing protein</fullName>
    </recommendedName>
</protein>
<evidence type="ECO:0000259" key="2">
    <source>
        <dbReference type="Pfam" id="PF20250"/>
    </source>
</evidence>
<keyword evidence="4" id="KW-1185">Reference proteome</keyword>
<gene>
    <name evidence="3" type="ORF">AGRI_06157</name>
</gene>
<dbReference type="GO" id="GO:0000902">
    <property type="term" value="P:cell morphogenesis"/>
    <property type="evidence" value="ECO:0007669"/>
    <property type="project" value="InterPro"/>
</dbReference>
<reference evidence="3 4" key="1">
    <citation type="journal article" date="2012" name="J. Bacteriol.">
        <title>Genome Sequence of Pectin-Degrading Alishewanella agri, Isolated from Landfill Soil.</title>
        <authorList>
            <person name="Kim J."/>
            <person name="Jung J."/>
            <person name="Sung J.S."/>
            <person name="Chun J."/>
            <person name="Park W."/>
        </authorList>
    </citation>
    <scope>NUCLEOTIDE SEQUENCE [LARGE SCALE GENOMIC DNA]</scope>
    <source>
        <strain evidence="3 4">BL06</strain>
    </source>
</reference>
<organism evidence="3 4">
    <name type="scientific">Alishewanella agri BL06</name>
    <dbReference type="NCBI Taxonomy" id="1195246"/>
    <lineage>
        <taxon>Bacteria</taxon>
        <taxon>Pseudomonadati</taxon>
        <taxon>Pseudomonadota</taxon>
        <taxon>Gammaproteobacteria</taxon>
        <taxon>Alteromonadales</taxon>
        <taxon>Alteromonadaceae</taxon>
        <taxon>Alishewanella</taxon>
    </lineage>
</organism>
<sequence length="552" mass="60175">MEFAEHNNNIIIKVPVTAEPLNAATIKQGLQDAGFGRCFLLQNQLENLLVEYQQLQQKVKALTLAERAKVLSYPLAEKRAAQLSFELSDDKMTAWAIITAAWGGNPISANELVKAAQQFGIIFGFNKEQIIQLVQQASRAEPGSRLKIDIAQGRPVKDGKNSWFEPLIPDMVRRRNQPLVESEAKADLRDFGAIPSVAKGQPLMRRHPPTAGEAGVDVTGVITAPTPGVAIEWQLADGVELSPENADILLAAKDGLPRAIDNGATVDDVFTVKNVDLASGHIIFKGSVVINGNVISGMKVVAGGNVFVKGVMEGALIEAGGDITVMGSIIGHQLNNPGAAEAEYSTVLKAAGDIHCNIAQYSAFNCQGELQANKYLMHCQVEAERVTAGTPDKLTGKVVGGHYLLGQTLHCGQLGSPSSGVVFVKLNRRLNPLFEQQETIRAQLAPIRVLMDEIKQRIDKQKKLLAGQVDETLKRLEQEFEDQKQLAKTLINEVRELEEQRLQIVPQLHVKVSQQLFSAVEFQFGKEIIRSRREYGPSLVAVQDGHPAINPL</sequence>
<dbReference type="InterPro" id="IPR036145">
    <property type="entry name" value="MinC_C_sf"/>
</dbReference>
<dbReference type="Pfam" id="PF03961">
    <property type="entry name" value="FapA"/>
    <property type="match status" value="1"/>
</dbReference>
<feature type="coiled-coil region" evidence="1">
    <location>
        <begin position="451"/>
        <end position="500"/>
    </location>
</feature>
<dbReference type="RefSeq" id="WP_008984139.1">
    <property type="nucleotide sequence ID" value="NZ_AKKU01000011.1"/>
</dbReference>
<dbReference type="EMBL" id="AKKU01000011">
    <property type="protein sequence ID" value="EIW89663.1"/>
    <property type="molecule type" value="Genomic_DNA"/>
</dbReference>
<evidence type="ECO:0000313" key="3">
    <source>
        <dbReference type="EMBL" id="EIW89663.1"/>
    </source>
</evidence>
<accession>I8UCH3</accession>
<dbReference type="SUPFAM" id="SSF63848">
    <property type="entry name" value="Cell-division inhibitor MinC, C-terminal domain"/>
    <property type="match status" value="1"/>
</dbReference>
<comment type="caution">
    <text evidence="3">The sequence shown here is derived from an EMBL/GenBank/DDBJ whole genome shotgun (WGS) entry which is preliminary data.</text>
</comment>
<dbReference type="eggNOG" id="COG1315">
    <property type="taxonomic scope" value="Bacteria"/>
</dbReference>
<name>I8UCH3_9ALTE</name>
<evidence type="ECO:0000313" key="4">
    <source>
        <dbReference type="Proteomes" id="UP000035062"/>
    </source>
</evidence>
<dbReference type="InterPro" id="IPR005646">
    <property type="entry name" value="FapA"/>
</dbReference>
<dbReference type="Proteomes" id="UP000035062">
    <property type="component" value="Unassembled WGS sequence"/>
</dbReference>
<dbReference type="Pfam" id="PF20250">
    <property type="entry name" value="FapA_N"/>
    <property type="match status" value="1"/>
</dbReference>
<dbReference type="PATRIC" id="fig|1195246.3.peg.1217"/>
<dbReference type="InterPro" id="IPR046866">
    <property type="entry name" value="FapA_N"/>
</dbReference>
<dbReference type="AlphaFoldDB" id="I8UCH3"/>
<feature type="domain" description="Flagellar Assembly Protein A N-terminal region" evidence="2">
    <location>
        <begin position="84"/>
        <end position="261"/>
    </location>
</feature>
<dbReference type="STRING" id="1195246.AGRI_06157"/>
<feature type="coiled-coil region" evidence="1">
    <location>
        <begin position="38"/>
        <end position="65"/>
    </location>
</feature>
<dbReference type="PANTHER" id="PTHR38032:SF1">
    <property type="entry name" value="RNA-BINDING PROTEIN KHPB N-TERMINAL DOMAIN-CONTAINING PROTEIN"/>
    <property type="match status" value="1"/>
</dbReference>
<evidence type="ECO:0000256" key="1">
    <source>
        <dbReference type="SAM" id="Coils"/>
    </source>
</evidence>
<dbReference type="InterPro" id="IPR046865">
    <property type="entry name" value="FapA_b_solenoid"/>
</dbReference>